<evidence type="ECO:0000256" key="1">
    <source>
        <dbReference type="SAM" id="Phobius"/>
    </source>
</evidence>
<keyword evidence="1" id="KW-0812">Transmembrane</keyword>
<sequence>MMIRILSVLPAAMGVICALLVVVSLYGPTLEASRTDIPLVPCTDDVAGCPVGMTSEDLSSPTAFILLDIELTIQWNQSDSSWIGVIASPPPSGCEPDSNGLTACTADDFDFIAGGAGETDGSMVFDLKPGGYRFATASTDTSGVGGKQLVTITPEIALNPVAEVLLAFVAILLLAGSGEMFAHNWILGVWKRFKEA</sequence>
<organism evidence="2">
    <name type="scientific">marine metagenome</name>
    <dbReference type="NCBI Taxonomy" id="408172"/>
    <lineage>
        <taxon>unclassified sequences</taxon>
        <taxon>metagenomes</taxon>
        <taxon>ecological metagenomes</taxon>
    </lineage>
</organism>
<dbReference type="EMBL" id="UINC01001965">
    <property type="protein sequence ID" value="SUZ91312.1"/>
    <property type="molecule type" value="Genomic_DNA"/>
</dbReference>
<keyword evidence="1" id="KW-1133">Transmembrane helix</keyword>
<name>A0A381RHM1_9ZZZZ</name>
<protein>
    <submittedName>
        <fullName evidence="2">Uncharacterized protein</fullName>
    </submittedName>
</protein>
<gene>
    <name evidence="2" type="ORF">METZ01_LOCUS44166</name>
</gene>
<feature type="transmembrane region" description="Helical" evidence="1">
    <location>
        <begin position="164"/>
        <end position="187"/>
    </location>
</feature>
<keyword evidence="1" id="KW-0472">Membrane</keyword>
<accession>A0A381RHM1</accession>
<dbReference type="AlphaFoldDB" id="A0A381RHM1"/>
<evidence type="ECO:0000313" key="2">
    <source>
        <dbReference type="EMBL" id="SUZ91312.1"/>
    </source>
</evidence>
<proteinExistence type="predicted"/>
<reference evidence="2" key="1">
    <citation type="submission" date="2018-05" db="EMBL/GenBank/DDBJ databases">
        <authorList>
            <person name="Lanie J.A."/>
            <person name="Ng W.-L."/>
            <person name="Kazmierczak K.M."/>
            <person name="Andrzejewski T.M."/>
            <person name="Davidsen T.M."/>
            <person name="Wayne K.J."/>
            <person name="Tettelin H."/>
            <person name="Glass J.I."/>
            <person name="Rusch D."/>
            <person name="Podicherti R."/>
            <person name="Tsui H.-C.T."/>
            <person name="Winkler M.E."/>
        </authorList>
    </citation>
    <scope>NUCLEOTIDE SEQUENCE</scope>
</reference>